<evidence type="ECO:0000313" key="3">
    <source>
        <dbReference type="Proteomes" id="UP000661894"/>
    </source>
</evidence>
<name>A0ABR8YZ07_9MICO</name>
<dbReference type="Proteomes" id="UP000661894">
    <property type="component" value="Unassembled WGS sequence"/>
</dbReference>
<dbReference type="EMBL" id="JACSPO010000001">
    <property type="protein sequence ID" value="MBD8061275.1"/>
    <property type="molecule type" value="Genomic_DNA"/>
</dbReference>
<evidence type="ECO:0000313" key="2">
    <source>
        <dbReference type="EMBL" id="MBD8061275.1"/>
    </source>
</evidence>
<gene>
    <name evidence="2" type="ORF">H9624_02920</name>
</gene>
<keyword evidence="3" id="KW-1185">Reference proteome</keyword>
<protein>
    <submittedName>
        <fullName evidence="2">Uncharacterized protein</fullName>
    </submittedName>
</protein>
<accession>A0ABR8YZ07</accession>
<sequence length="72" mass="7416">MKTTIARTSALALAVIGLTMAPAAASVPGSHELPGTSQPVVTQPVVSTPGGSEITPQISFCGAVPWWLWCRI</sequence>
<feature type="signal peptide" evidence="1">
    <location>
        <begin position="1"/>
        <end position="25"/>
    </location>
</feature>
<reference evidence="2 3" key="1">
    <citation type="submission" date="2020-08" db="EMBL/GenBank/DDBJ databases">
        <title>A Genomic Blueprint of the Chicken Gut Microbiome.</title>
        <authorList>
            <person name="Gilroy R."/>
            <person name="Ravi A."/>
            <person name="Getino M."/>
            <person name="Pursley I."/>
            <person name="Horton D.L."/>
            <person name="Alikhan N.-F."/>
            <person name="Baker D."/>
            <person name="Gharbi K."/>
            <person name="Hall N."/>
            <person name="Watson M."/>
            <person name="Adriaenssens E.M."/>
            <person name="Foster-Nyarko E."/>
            <person name="Jarju S."/>
            <person name="Secka A."/>
            <person name="Antonio M."/>
            <person name="Oren A."/>
            <person name="Chaudhuri R."/>
            <person name="La Ragione R.M."/>
            <person name="Hildebrand F."/>
            <person name="Pallen M.J."/>
        </authorList>
    </citation>
    <scope>NUCLEOTIDE SEQUENCE [LARGE SCALE GENOMIC DNA]</scope>
    <source>
        <strain evidence="2 3">Sa1BUA1</strain>
    </source>
</reference>
<feature type="chain" id="PRO_5045321785" evidence="1">
    <location>
        <begin position="26"/>
        <end position="72"/>
    </location>
</feature>
<dbReference type="RefSeq" id="WP_251838403.1">
    <property type="nucleotide sequence ID" value="NZ_JACSPO010000001.1"/>
</dbReference>
<keyword evidence="1" id="KW-0732">Signal</keyword>
<proteinExistence type="predicted"/>
<comment type="caution">
    <text evidence="2">The sequence shown here is derived from an EMBL/GenBank/DDBJ whole genome shotgun (WGS) entry which is preliminary data.</text>
</comment>
<evidence type="ECO:0000256" key="1">
    <source>
        <dbReference type="SAM" id="SignalP"/>
    </source>
</evidence>
<organism evidence="2 3">
    <name type="scientific">Oceanitalea stevensii</name>
    <dbReference type="NCBI Taxonomy" id="2763072"/>
    <lineage>
        <taxon>Bacteria</taxon>
        <taxon>Bacillati</taxon>
        <taxon>Actinomycetota</taxon>
        <taxon>Actinomycetes</taxon>
        <taxon>Micrococcales</taxon>
        <taxon>Bogoriellaceae</taxon>
        <taxon>Georgenia</taxon>
    </lineage>
</organism>